<sequence>MPLTFRSKRTADPGESIGVDAGRNQILPDNGNGNGNEKIIMAPPAEELTDAEAARRLKLFRQQALVDPNIPLEDIDAIDQAVDSHDVKMENDLVLEVVDDSPYPEVRSAVHNYDEDLPANTIRAWTIGMIMTTIFSGLNCLFSLRSPSITITSIVAQLIAYPIGMFWTYIFPDRVFKIGRVEFNLSPGPFNYKEHGLIVLMSNAAYGGGAGYFTDILTAQVGFYKFDFGWGYAICLALSTQCIGFGLAGIARKFLVEPASMIWPANLVNTVFMYTLHDHSKTDPAKANGWKISRYHYFFYVFLGSFCWYWIPGFLFQALSAFVFPTFIAPHNVTVNQVFGGWTGMGLLPITFDWTQISGYNFSPLIAPWHALMNTLIGVVFFFWIVAAGIHWTGTWYADWLPFSDSGSWDNTQHSYNVSRIITADHRLDLTAYKEYSPLFLSTTFALCYGLSFAGIASVVVHTALFHSREIWQRWRDRSGTLDDVHAKMMRKYNPVPDWWFLCIFLPCFALCFVSAYVWDTGLTWWAIIIAIIISSVWMIPVGMVQAVTNVQIGLNVFTEFIVGYMLPGRPNAMMMFKTYGYITMTQGLMFVQDMKLGHYLKLPPRTMFFGQLIATVWACLVQIAVFYWAMGALDGICTSEAVSRFTCPGGKVFFTASIIWGLIGPQRIFSGTGIYKNLQYFWIAGVVLPIIFWAFQRRYPKSFVRYLSAPIIFSGNGQIPPATPLNYLAWGSIGLFFNYGIRNKFRGWWMRFNYITSAGLDTGLVICTILIVLTISLTSTSAPKWWGNVGALNTMDYNDEAWYNNVADGEKFGPKNW</sequence>
<gene>
    <name evidence="11" type="ORF">CMQ_1826</name>
</gene>
<dbReference type="Proteomes" id="UP000007796">
    <property type="component" value="Unassembled WGS sequence"/>
</dbReference>
<dbReference type="RefSeq" id="XP_014174672.1">
    <property type="nucleotide sequence ID" value="XM_014319197.1"/>
</dbReference>
<keyword evidence="8 10" id="KW-0472">Membrane</keyword>
<dbReference type="EMBL" id="GL629747">
    <property type="protein sequence ID" value="EFX05190.1"/>
    <property type="molecule type" value="Genomic_DNA"/>
</dbReference>
<feature type="transmembrane region" description="Helical" evidence="10">
    <location>
        <begin position="499"/>
        <end position="517"/>
    </location>
</feature>
<keyword evidence="5" id="KW-0571">Peptide transport</keyword>
<evidence type="ECO:0000256" key="3">
    <source>
        <dbReference type="ARBA" id="ARBA00022448"/>
    </source>
</evidence>
<feature type="transmembrane region" description="Helical" evidence="10">
    <location>
        <begin position="547"/>
        <end position="567"/>
    </location>
</feature>
<dbReference type="GO" id="GO:0016020">
    <property type="term" value="C:membrane"/>
    <property type="evidence" value="ECO:0007669"/>
    <property type="project" value="UniProtKB-SubCell"/>
</dbReference>
<organism evidence="12">
    <name type="scientific">Grosmannia clavigera (strain kw1407 / UAMH 11150)</name>
    <name type="common">Blue stain fungus</name>
    <name type="synonym">Graphiocladiella clavigera</name>
    <dbReference type="NCBI Taxonomy" id="655863"/>
    <lineage>
        <taxon>Eukaryota</taxon>
        <taxon>Fungi</taxon>
        <taxon>Dikarya</taxon>
        <taxon>Ascomycota</taxon>
        <taxon>Pezizomycotina</taxon>
        <taxon>Sordariomycetes</taxon>
        <taxon>Sordariomycetidae</taxon>
        <taxon>Ophiostomatales</taxon>
        <taxon>Ophiostomataceae</taxon>
        <taxon>Leptographium</taxon>
    </lineage>
</organism>
<accession>F0XAV1</accession>
<comment type="similarity">
    <text evidence="2">Belongs to the oligopeptide OPT transporter family.</text>
</comment>
<evidence type="ECO:0000313" key="11">
    <source>
        <dbReference type="EMBL" id="EFX05190.1"/>
    </source>
</evidence>
<feature type="transmembrane region" description="Helical" evidence="10">
    <location>
        <begin position="339"/>
        <end position="357"/>
    </location>
</feature>
<evidence type="ECO:0000256" key="8">
    <source>
        <dbReference type="ARBA" id="ARBA00023136"/>
    </source>
</evidence>
<dbReference type="GO" id="GO:0015031">
    <property type="term" value="P:protein transport"/>
    <property type="evidence" value="ECO:0007669"/>
    <property type="project" value="UniProtKB-KW"/>
</dbReference>
<reference evidence="11 12" key="1">
    <citation type="journal article" date="2011" name="Proc. Natl. Acad. Sci. U.S.A.">
        <title>Genome and transcriptome analyses of the mountain pine beetle-fungal symbiont Grosmannia clavigera, a lodgepole pine pathogen.</title>
        <authorList>
            <person name="DiGuistini S."/>
            <person name="Wang Y."/>
            <person name="Liao N.Y."/>
            <person name="Taylor G."/>
            <person name="Tanguay P."/>
            <person name="Feau N."/>
            <person name="Henrissat B."/>
            <person name="Chan S.K."/>
            <person name="Hesse-Orce U."/>
            <person name="Alamouti S.M."/>
            <person name="Tsui C.K.M."/>
            <person name="Docking R.T."/>
            <person name="Levasseur A."/>
            <person name="Haridas S."/>
            <person name="Robertson G."/>
            <person name="Birol I."/>
            <person name="Holt R.A."/>
            <person name="Marra M.A."/>
            <person name="Hamelin R.C."/>
            <person name="Hirst M."/>
            <person name="Jones S.J.M."/>
            <person name="Bohlmann J."/>
            <person name="Breuil C."/>
        </authorList>
    </citation>
    <scope>NUCLEOTIDE SEQUENCE [LARGE SCALE GENOMIC DNA]</scope>
    <source>
        <strain evidence="12">kw1407 / UAMH 11150</strain>
    </source>
</reference>
<feature type="transmembrane region" description="Helical" evidence="10">
    <location>
        <begin position="297"/>
        <end position="319"/>
    </location>
</feature>
<dbReference type="InterPro" id="IPR004648">
    <property type="entry name" value="Oligpept_transpt"/>
</dbReference>
<evidence type="ECO:0000256" key="9">
    <source>
        <dbReference type="SAM" id="MobiDB-lite"/>
    </source>
</evidence>
<evidence type="ECO:0000256" key="5">
    <source>
        <dbReference type="ARBA" id="ARBA00022856"/>
    </source>
</evidence>
<keyword evidence="12" id="KW-1185">Reference proteome</keyword>
<evidence type="ECO:0000256" key="6">
    <source>
        <dbReference type="ARBA" id="ARBA00022927"/>
    </source>
</evidence>
<dbReference type="eggNOG" id="KOG2262">
    <property type="taxonomic scope" value="Eukaryota"/>
</dbReference>
<keyword evidence="4 10" id="KW-0812">Transmembrane</keyword>
<evidence type="ECO:0000313" key="12">
    <source>
        <dbReference type="Proteomes" id="UP000007796"/>
    </source>
</evidence>
<feature type="transmembrane region" description="Helical" evidence="10">
    <location>
        <begin position="753"/>
        <end position="778"/>
    </location>
</feature>
<dbReference type="AlphaFoldDB" id="F0XAV1"/>
<keyword evidence="3" id="KW-0813">Transport</keyword>
<dbReference type="GO" id="GO:0035673">
    <property type="term" value="F:oligopeptide transmembrane transporter activity"/>
    <property type="evidence" value="ECO:0007669"/>
    <property type="project" value="InterPro"/>
</dbReference>
<evidence type="ECO:0000256" key="7">
    <source>
        <dbReference type="ARBA" id="ARBA00022989"/>
    </source>
</evidence>
<dbReference type="Pfam" id="PF03169">
    <property type="entry name" value="OPT"/>
    <property type="match status" value="1"/>
</dbReference>
<feature type="transmembrane region" description="Helical" evidence="10">
    <location>
        <begin position="679"/>
        <end position="696"/>
    </location>
</feature>
<feature type="transmembrane region" description="Helical" evidence="10">
    <location>
        <begin position="613"/>
        <end position="631"/>
    </location>
</feature>
<feature type="transmembrane region" description="Helical" evidence="10">
    <location>
        <begin position="369"/>
        <end position="392"/>
    </location>
</feature>
<evidence type="ECO:0000256" key="1">
    <source>
        <dbReference type="ARBA" id="ARBA00004141"/>
    </source>
</evidence>
<name>F0XAV1_GROCL</name>
<keyword evidence="6" id="KW-0653">Protein transport</keyword>
<dbReference type="InParanoid" id="F0XAV1"/>
<dbReference type="GeneID" id="25974747"/>
<proteinExistence type="inferred from homology"/>
<evidence type="ECO:0000256" key="10">
    <source>
        <dbReference type="SAM" id="Phobius"/>
    </source>
</evidence>
<feature type="transmembrane region" description="Helical" evidence="10">
    <location>
        <begin position="523"/>
        <end position="540"/>
    </location>
</feature>
<dbReference type="NCBIfam" id="TIGR00727">
    <property type="entry name" value="ISP4_OPT"/>
    <property type="match status" value="1"/>
</dbReference>
<dbReference type="OrthoDB" id="9986677at2759"/>
<dbReference type="PANTHER" id="PTHR22601">
    <property type="entry name" value="ISP4 LIKE PROTEIN"/>
    <property type="match status" value="1"/>
</dbReference>
<dbReference type="InterPro" id="IPR004813">
    <property type="entry name" value="OPT"/>
</dbReference>
<feature type="region of interest" description="Disordered" evidence="9">
    <location>
        <begin position="1"/>
        <end position="36"/>
    </location>
</feature>
<evidence type="ECO:0000256" key="2">
    <source>
        <dbReference type="ARBA" id="ARBA00008807"/>
    </source>
</evidence>
<evidence type="ECO:0000256" key="4">
    <source>
        <dbReference type="ARBA" id="ARBA00022692"/>
    </source>
</evidence>
<keyword evidence="7 10" id="KW-1133">Transmembrane helix</keyword>
<dbReference type="HOGENOM" id="CLU_004965_1_1_1"/>
<dbReference type="NCBIfam" id="TIGR00728">
    <property type="entry name" value="OPT_sfam"/>
    <property type="match status" value="1"/>
</dbReference>
<protein>
    <submittedName>
        <fullName evidence="11">Small oligopeptide transporter</fullName>
    </submittedName>
</protein>
<comment type="subcellular location">
    <subcellularLocation>
        <location evidence="1">Membrane</location>
        <topology evidence="1">Multi-pass membrane protein</topology>
    </subcellularLocation>
</comment>
<feature type="transmembrane region" description="Helical" evidence="10">
    <location>
        <begin position="230"/>
        <end position="251"/>
    </location>
</feature>
<feature type="transmembrane region" description="Helical" evidence="10">
    <location>
        <begin position="149"/>
        <end position="170"/>
    </location>
</feature>
<feature type="transmembrane region" description="Helical" evidence="10">
    <location>
        <begin position="122"/>
        <end position="142"/>
    </location>
</feature>
<feature type="transmembrane region" description="Helical" evidence="10">
    <location>
        <begin position="439"/>
        <end position="466"/>
    </location>
</feature>